<dbReference type="OrthoDB" id="6208912at2"/>
<dbReference type="SUPFAM" id="SSF141371">
    <property type="entry name" value="PilZ domain-like"/>
    <property type="match status" value="1"/>
</dbReference>
<proteinExistence type="predicted"/>
<dbReference type="Proteomes" id="UP000242258">
    <property type="component" value="Unassembled WGS sequence"/>
</dbReference>
<comment type="caution">
    <text evidence="2">The sequence shown here is derived from an EMBL/GenBank/DDBJ whole genome shotgun (WGS) entry which is preliminary data.</text>
</comment>
<evidence type="ECO:0000313" key="3">
    <source>
        <dbReference type="Proteomes" id="UP000242258"/>
    </source>
</evidence>
<reference evidence="3" key="1">
    <citation type="submission" date="2016-09" db="EMBL/GenBank/DDBJ databases">
        <authorList>
            <person name="Wan X."/>
            <person name="Hou S."/>
        </authorList>
    </citation>
    <scope>NUCLEOTIDE SEQUENCE [LARGE SCALE GENOMIC DNA]</scope>
    <source>
        <strain evidence="3">KH87</strain>
    </source>
</reference>
<dbReference type="Pfam" id="PF07238">
    <property type="entry name" value="PilZ"/>
    <property type="match status" value="2"/>
</dbReference>
<protein>
    <submittedName>
        <fullName evidence="2">PilZ domain-containing protein</fullName>
    </submittedName>
</protein>
<evidence type="ECO:0000259" key="1">
    <source>
        <dbReference type="Pfam" id="PF07238"/>
    </source>
</evidence>
<organism evidence="2 3">
    <name type="scientific">Rheinheimera salexigens</name>
    <dbReference type="NCBI Taxonomy" id="1628148"/>
    <lineage>
        <taxon>Bacteria</taxon>
        <taxon>Pseudomonadati</taxon>
        <taxon>Pseudomonadota</taxon>
        <taxon>Gammaproteobacteria</taxon>
        <taxon>Chromatiales</taxon>
        <taxon>Chromatiaceae</taxon>
        <taxon>Rheinheimera</taxon>
    </lineage>
</organism>
<keyword evidence="3" id="KW-1185">Reference proteome</keyword>
<dbReference type="RefSeq" id="WP_070048752.1">
    <property type="nucleotide sequence ID" value="NZ_CBCSDO010000006.1"/>
</dbReference>
<accession>A0A1E7Q4W9</accession>
<dbReference type="InterPro" id="IPR009875">
    <property type="entry name" value="PilZ_domain"/>
</dbReference>
<dbReference type="GO" id="GO:0035438">
    <property type="term" value="F:cyclic-di-GMP binding"/>
    <property type="evidence" value="ECO:0007669"/>
    <property type="project" value="InterPro"/>
</dbReference>
<feature type="domain" description="PilZ" evidence="1">
    <location>
        <begin position="503"/>
        <end position="584"/>
    </location>
</feature>
<evidence type="ECO:0000313" key="2">
    <source>
        <dbReference type="EMBL" id="OEY69186.1"/>
    </source>
</evidence>
<dbReference type="Gene3D" id="2.40.10.220">
    <property type="entry name" value="predicted glycosyltransferase like domains"/>
    <property type="match status" value="1"/>
</dbReference>
<dbReference type="EMBL" id="MKEK01000001">
    <property type="protein sequence ID" value="OEY69186.1"/>
    <property type="molecule type" value="Genomic_DNA"/>
</dbReference>
<name>A0A1E7Q4W9_9GAMM</name>
<dbReference type="STRING" id="1628148.BI198_06075"/>
<sequence length="838" mass="96082">MTAPDLQAYIGIIEQLKTSLNSSNFEQMFSLLTADLPKSKQFILKMELKRIGQRCQFFIDLRGLVDGDVKPYPYQGKTHYMDENAIKVFEQGLEQYGSFTVGLYEEVRNTDNNFRVMHRKDTEKRVREALTRVANGNSELEQSADANELLEQPKIIEFGNYISRRDERMNFSIDVAVQTVSHRFTASTSDLSVSGCKIKVRKQQQAKIGQKITLFFTQLEQEFVLEMSNGVPYTIVDIEQHDQFSYWRMKRQPATDENKFSQFLQNFINGNKRRYKVNLDNVSACLLTKGYEQFYLPKLTTLPIFIAVRDNIATPISVLTTDHNKHCWQYFLDEQHKSVLISIINTKRLKTRIDQKSANSNCILYCFTHAVKGKLFYYSATDEELAQTPELRGVFYGFGSSKPSWRVFHFNFSASSAQFADPGSVLPQADEENTEQVSALVKGFIQDIRFMVSLTDITSSDSTLCYQKYTYQQTQLKLLAQFGHKKRSDIPHCEAVPMHYINLRAESRYLYKTAIEIQQADDMPNLTGFSRDFSAKGMQIETEIPVSFAKGDIILLNLPELQKISQKHQLSALAYEVMAVSKSRTIINLKVAGNDNKHSGQVFFQQLIKNNRSKLTQAQETPRYPGLSAALRNMYLQSQNNLQLFMQRKGIRYEINTVAKGKTAHTLHHIMRFGQAKAQNEPPVIELNNILRNSAASLQFAQQLKQMKRFEQGSEFLLFVSVGHKAKNSSDIECKYSYEFANEKAIQDYVSTSLQHGLLFCYRLCLMRTNRPDIEYFAKELNYISTYAIHKAKLLEEELWSVVGVLDVIDISAEIILRYAVNANPATIAQAKLAFLNS</sequence>
<gene>
    <name evidence="2" type="ORF">BI198_06075</name>
</gene>
<dbReference type="AlphaFoldDB" id="A0A1E7Q4W9"/>
<feature type="domain" description="PilZ" evidence="1">
    <location>
        <begin position="164"/>
        <end position="226"/>
    </location>
</feature>